<sequence>MEALPLTQNLSSNNLFRLLNLPLSSKWPQVKKAYEVRIKDLESQLEKPAPDSDKAAVKRELDNLQQAYSAFSARISEKNAELYQTREALKALDLPEGSDWDVVRDRFETLRQHGQEQPYTSAFQQLEARKPLLMRDNRTGKTWVGAAMALGAAGISLAAYHTLNADEASELMETASPEAVTDPAGADRTAVPTLGTDALETDSLNQYIEENYSIEQELLSMIGMAPDQLISLTLQRKMEVFVSMAKSV</sequence>
<dbReference type="AlphaFoldDB" id="A0A1I1GX19"/>
<dbReference type="EMBL" id="FOLL01000005">
    <property type="protein sequence ID" value="SFC13713.1"/>
    <property type="molecule type" value="Genomic_DNA"/>
</dbReference>
<dbReference type="RefSeq" id="WP_090972769.1">
    <property type="nucleotide sequence ID" value="NZ_FOLL01000005.1"/>
</dbReference>
<feature type="coiled-coil region" evidence="1">
    <location>
        <begin position="54"/>
        <end position="81"/>
    </location>
</feature>
<dbReference type="STRING" id="623281.SAMN05421747_10527"/>
<evidence type="ECO:0000256" key="1">
    <source>
        <dbReference type="SAM" id="Coils"/>
    </source>
</evidence>
<accession>A0A1I1GX19</accession>
<reference evidence="2 3" key="1">
    <citation type="submission" date="2016-10" db="EMBL/GenBank/DDBJ databases">
        <authorList>
            <person name="de Groot N.N."/>
        </authorList>
    </citation>
    <scope>NUCLEOTIDE SEQUENCE [LARGE SCALE GENOMIC DNA]</scope>
    <source>
        <strain evidence="2 3">DSM 22900</strain>
    </source>
</reference>
<keyword evidence="1" id="KW-0175">Coiled coil</keyword>
<name>A0A1I1GX19_9SPHI</name>
<protein>
    <submittedName>
        <fullName evidence="2">Uncharacterized protein</fullName>
    </submittedName>
</protein>
<gene>
    <name evidence="2" type="ORF">SAMN05421747_10527</name>
</gene>
<proteinExistence type="predicted"/>
<evidence type="ECO:0000313" key="3">
    <source>
        <dbReference type="Proteomes" id="UP000199577"/>
    </source>
</evidence>
<keyword evidence="3" id="KW-1185">Reference proteome</keyword>
<evidence type="ECO:0000313" key="2">
    <source>
        <dbReference type="EMBL" id="SFC13713.1"/>
    </source>
</evidence>
<organism evidence="2 3">
    <name type="scientific">Parapedobacter composti</name>
    <dbReference type="NCBI Taxonomy" id="623281"/>
    <lineage>
        <taxon>Bacteria</taxon>
        <taxon>Pseudomonadati</taxon>
        <taxon>Bacteroidota</taxon>
        <taxon>Sphingobacteriia</taxon>
        <taxon>Sphingobacteriales</taxon>
        <taxon>Sphingobacteriaceae</taxon>
        <taxon>Parapedobacter</taxon>
    </lineage>
</organism>
<dbReference type="Proteomes" id="UP000199577">
    <property type="component" value="Unassembled WGS sequence"/>
</dbReference>